<evidence type="ECO:0000256" key="1">
    <source>
        <dbReference type="PIRSR" id="PIRSR039004-1"/>
    </source>
</evidence>
<dbReference type="InterPro" id="IPR011059">
    <property type="entry name" value="Metal-dep_hydrolase_composite"/>
</dbReference>
<feature type="binding site" description="via carbamate group" evidence="1">
    <location>
        <position position="153"/>
    </location>
    <ligand>
        <name>Zn(2+)</name>
        <dbReference type="ChEBI" id="CHEBI:29105"/>
        <label>1</label>
    </ligand>
</feature>
<feature type="binding site" evidence="1">
    <location>
        <position position="186"/>
    </location>
    <ligand>
        <name>Zn(2+)</name>
        <dbReference type="ChEBI" id="CHEBI:29105"/>
        <label>2</label>
    </ligand>
</feature>
<dbReference type="Pfam" id="PF22647">
    <property type="entry name" value="EF_0837-like_N"/>
    <property type="match status" value="1"/>
</dbReference>
<proteinExistence type="predicted"/>
<dbReference type="PIRSF" id="PIRSF039004">
    <property type="entry name" value="ADE_EF_0837"/>
    <property type="match status" value="1"/>
</dbReference>
<organism evidence="4 5">
    <name type="scientific">Xenorhabdus budapestensis</name>
    <dbReference type="NCBI Taxonomy" id="290110"/>
    <lineage>
        <taxon>Bacteria</taxon>
        <taxon>Pseudomonadati</taxon>
        <taxon>Pseudomonadota</taxon>
        <taxon>Gammaproteobacteria</taxon>
        <taxon>Enterobacterales</taxon>
        <taxon>Morganellaceae</taxon>
        <taxon>Xenorhabdus</taxon>
    </lineage>
</organism>
<keyword evidence="4" id="KW-0378">Hydrolase</keyword>
<keyword evidence="1" id="KW-0479">Metal-binding</keyword>
<evidence type="ECO:0000256" key="2">
    <source>
        <dbReference type="PIRSR" id="PIRSR039004-2"/>
    </source>
</evidence>
<reference evidence="4 5" key="1">
    <citation type="journal article" date="2017" name="Nat. Microbiol.">
        <title>Natural product diversity associated with the nematode symbionts Photorhabdus and Xenorhabdus.</title>
        <authorList>
            <person name="Tobias N.J."/>
            <person name="Wolff H."/>
            <person name="Djahanschiri B."/>
            <person name="Grundmann F."/>
            <person name="Kronenwerth M."/>
            <person name="Shi Y.M."/>
            <person name="Simonyi S."/>
            <person name="Grun P."/>
            <person name="Shapiro-Ilan D."/>
            <person name="Pidot S.J."/>
            <person name="Stinear T.P."/>
            <person name="Ebersberger I."/>
            <person name="Bode H.B."/>
        </authorList>
    </citation>
    <scope>NUCLEOTIDE SEQUENCE [LARGE SCALE GENOMIC DNA]</scope>
    <source>
        <strain evidence="4 5">DSM 16342</strain>
    </source>
</reference>
<keyword evidence="1" id="KW-0862">Zinc</keyword>
<feature type="binding site" evidence="1">
    <location>
        <position position="269"/>
    </location>
    <ligand>
        <name>Zn(2+)</name>
        <dbReference type="ChEBI" id="CHEBI:29105"/>
        <label>1</label>
    </ligand>
</feature>
<evidence type="ECO:0000313" key="5">
    <source>
        <dbReference type="Proteomes" id="UP000225833"/>
    </source>
</evidence>
<evidence type="ECO:0000256" key="3">
    <source>
        <dbReference type="PIRSR" id="PIRSR039004-3"/>
    </source>
</evidence>
<evidence type="ECO:0000313" key="4">
    <source>
        <dbReference type="EMBL" id="PHM28473.1"/>
    </source>
</evidence>
<dbReference type="SUPFAM" id="SSF51556">
    <property type="entry name" value="Metallo-dependent hydrolases"/>
    <property type="match status" value="1"/>
</dbReference>
<dbReference type="InterPro" id="IPR032466">
    <property type="entry name" value="Metal_Hydrolase"/>
</dbReference>
<dbReference type="Gene3D" id="3.20.20.140">
    <property type="entry name" value="Metal-dependent hydrolases"/>
    <property type="match status" value="1"/>
</dbReference>
<dbReference type="Gene3D" id="2.30.40.10">
    <property type="entry name" value="Urease, subunit C, domain 1"/>
    <property type="match status" value="1"/>
</dbReference>
<feature type="modified residue" description="N6-carboxylysine" evidence="2">
    <location>
        <position position="153"/>
    </location>
</feature>
<dbReference type="AlphaFoldDB" id="A0A2D0J2B5"/>
<feature type="binding site" evidence="1">
    <location>
        <position position="209"/>
    </location>
    <ligand>
        <name>Zn(2+)</name>
        <dbReference type="ChEBI" id="CHEBI:29105"/>
        <label>2</label>
    </ligand>
</feature>
<dbReference type="InterPro" id="IPR047601">
    <property type="entry name" value="EF_0837-like"/>
</dbReference>
<dbReference type="NCBIfam" id="TIGR03583">
    <property type="entry name" value="EF_0837"/>
    <property type="match status" value="1"/>
</dbReference>
<feature type="binding site" evidence="1">
    <location>
        <position position="59"/>
    </location>
    <ligand>
        <name>Zn(2+)</name>
        <dbReference type="ChEBI" id="CHEBI:29105"/>
        <label>1</label>
    </ligand>
</feature>
<protein>
    <submittedName>
        <fullName evidence="4">Dihydroorotase</fullName>
        <ecNumber evidence="4">3.5.2.3</ecNumber>
    </submittedName>
</protein>
<feature type="site" description="Transition state stabilizer" evidence="3">
    <location>
        <position position="155"/>
    </location>
</feature>
<dbReference type="SUPFAM" id="SSF51338">
    <property type="entry name" value="Composite domain of metallo-dependent hydrolases"/>
    <property type="match status" value="1"/>
</dbReference>
<dbReference type="InterPro" id="IPR020043">
    <property type="entry name" value="Deacetylase_Atu3266-like"/>
</dbReference>
<feature type="binding site" description="via carbamate group" evidence="1">
    <location>
        <position position="153"/>
    </location>
    <ligand>
        <name>Zn(2+)</name>
        <dbReference type="ChEBI" id="CHEBI:29105"/>
        <label>2</label>
    </ligand>
</feature>
<feature type="binding site" evidence="1">
    <location>
        <position position="61"/>
    </location>
    <ligand>
        <name>Zn(2+)</name>
        <dbReference type="ChEBI" id="CHEBI:29105"/>
        <label>1</label>
    </ligand>
</feature>
<gene>
    <name evidence="4" type="ORF">Xbud_01482</name>
</gene>
<dbReference type="EMBL" id="NIBS01000005">
    <property type="protein sequence ID" value="PHM28473.1"/>
    <property type="molecule type" value="Genomic_DNA"/>
</dbReference>
<accession>A0A2D0J2B5</accession>
<dbReference type="NCBIfam" id="NF006689">
    <property type="entry name" value="PRK09237.1"/>
    <property type="match status" value="1"/>
</dbReference>
<dbReference type="GO" id="GO:0019213">
    <property type="term" value="F:deacetylase activity"/>
    <property type="evidence" value="ECO:0007669"/>
    <property type="project" value="InterPro"/>
</dbReference>
<dbReference type="GO" id="GO:0046872">
    <property type="term" value="F:metal ion binding"/>
    <property type="evidence" value="ECO:0007669"/>
    <property type="project" value="UniProtKB-KW"/>
</dbReference>
<dbReference type="OrthoDB" id="9796020at2"/>
<dbReference type="Proteomes" id="UP000225833">
    <property type="component" value="Unassembled WGS sequence"/>
</dbReference>
<sequence>MYDLIIRQGKLINGDIIDIIVNHGRIIDIGPAVATGLNANKEINLYGHYHISAGWIDAHTHCYPQSPLYFDDPDLIGVASGVTTVVDAGSTGADDIDHFYTTARKAKTHVYAFLNIARTGIRNQNELADLTQIDDNSLQDAVKRHAGFVIGLKARMSKSVVGENGLQPLLKAKMMQQKNGLPLMVHIGNPPPNLEEIADQLAKGDIITHCFNGKPNRILDNEGDLKPAIQRAIERGIILDVGHGTESFSFRIAEQAIRSAAYPHMISSDIYQRNRMGGPVYSLATVMNKFLSMGVSPERVLSCVTINAANFLRLPRKGRLERGFDGDITIFELKNQHIELVDAEGEVRVGTQQFIPIAAIVSGTDIVVADPIVTNRSTHNDISV</sequence>
<dbReference type="EC" id="3.5.2.3" evidence="4"/>
<dbReference type="RefSeq" id="WP_099135442.1">
    <property type="nucleotide sequence ID" value="NZ_CAWNNJ010000119.1"/>
</dbReference>
<dbReference type="PANTHER" id="PTHR42717:SF1">
    <property type="entry name" value="IMIDAZOLONEPROPIONASE AND RELATED AMIDOHYDROLASES"/>
    <property type="match status" value="1"/>
</dbReference>
<name>A0A2D0J2B5_XENBU</name>
<dbReference type="GO" id="GO:0004151">
    <property type="term" value="F:dihydroorotase activity"/>
    <property type="evidence" value="ECO:0007669"/>
    <property type="project" value="UniProtKB-EC"/>
</dbReference>
<dbReference type="PANTHER" id="PTHR42717">
    <property type="entry name" value="DIHYDROOROTASE-RELATED"/>
    <property type="match status" value="1"/>
</dbReference>
<comment type="caution">
    <text evidence="4">The sequence shown here is derived from an EMBL/GenBank/DDBJ whole genome shotgun (WGS) entry which is preliminary data.</text>
</comment>